<organism evidence="2 3">
    <name type="scientific">Notoacmeibacter ruber</name>
    <dbReference type="NCBI Taxonomy" id="2670375"/>
    <lineage>
        <taxon>Bacteria</taxon>
        <taxon>Pseudomonadati</taxon>
        <taxon>Pseudomonadota</taxon>
        <taxon>Alphaproteobacteria</taxon>
        <taxon>Hyphomicrobiales</taxon>
        <taxon>Notoacmeibacteraceae</taxon>
        <taxon>Notoacmeibacter</taxon>
    </lineage>
</organism>
<keyword evidence="1" id="KW-0472">Membrane</keyword>
<evidence type="ECO:0000313" key="3">
    <source>
        <dbReference type="Proteomes" id="UP000281094"/>
    </source>
</evidence>
<proteinExistence type="predicted"/>
<evidence type="ECO:0000313" key="2">
    <source>
        <dbReference type="EMBL" id="RLQ88743.1"/>
    </source>
</evidence>
<keyword evidence="1" id="KW-1133">Transmembrane helix</keyword>
<feature type="transmembrane region" description="Helical" evidence="1">
    <location>
        <begin position="190"/>
        <end position="208"/>
    </location>
</feature>
<accession>A0A3L7JDI5</accession>
<feature type="transmembrane region" description="Helical" evidence="1">
    <location>
        <begin position="220"/>
        <end position="243"/>
    </location>
</feature>
<keyword evidence="3" id="KW-1185">Reference proteome</keyword>
<feature type="transmembrane region" description="Helical" evidence="1">
    <location>
        <begin position="111"/>
        <end position="131"/>
    </location>
</feature>
<comment type="caution">
    <text evidence="2">The sequence shown here is derived from an EMBL/GenBank/DDBJ whole genome shotgun (WGS) entry which is preliminary data.</text>
</comment>
<evidence type="ECO:0000256" key="1">
    <source>
        <dbReference type="SAM" id="Phobius"/>
    </source>
</evidence>
<protein>
    <submittedName>
        <fullName evidence="2">Uncharacterized protein</fullName>
    </submittedName>
</protein>
<feature type="transmembrane region" description="Helical" evidence="1">
    <location>
        <begin position="146"/>
        <end position="170"/>
    </location>
</feature>
<reference evidence="2 3" key="1">
    <citation type="submission" date="2018-10" db="EMBL/GenBank/DDBJ databases">
        <title>Notoacmeibacter sp. M2BS9Y-3-1, whole genome shotgun sequence.</title>
        <authorList>
            <person name="Tuo L."/>
        </authorList>
    </citation>
    <scope>NUCLEOTIDE SEQUENCE [LARGE SCALE GENOMIC DNA]</scope>
    <source>
        <strain evidence="2 3">M2BS9Y-3-1</strain>
    </source>
</reference>
<gene>
    <name evidence="2" type="ORF">D8780_11490</name>
</gene>
<dbReference type="RefSeq" id="WP_121645710.1">
    <property type="nucleotide sequence ID" value="NZ_RCWN01000001.1"/>
</dbReference>
<dbReference type="AlphaFoldDB" id="A0A3L7JDI5"/>
<name>A0A3L7JDI5_9HYPH</name>
<dbReference type="EMBL" id="RCWN01000001">
    <property type="protein sequence ID" value="RLQ88743.1"/>
    <property type="molecule type" value="Genomic_DNA"/>
</dbReference>
<feature type="transmembrane region" description="Helical" evidence="1">
    <location>
        <begin position="77"/>
        <end position="99"/>
    </location>
</feature>
<sequence>MRFFIRIASVLLVLVGITEIVYSTTLPELAPGLSTSDLKALAREAPPTSGPERKVFFESWYERREAMEGGRYERLDAGLFDLTLGLLLAMALSFGPAFARTKRAVRLGREIVLIIAISISLVGYTMANAVLESQRSRLNGSADTLIFPIIGAISGGWFIFVSLSIVTLIFHLANRGRKPVYFPIAETNWWRALVGFVFALPIISYVVVEQFTFRSSSASWLILVASFGIVGLVLSFAQTIMTVPVRARS</sequence>
<dbReference type="Proteomes" id="UP000281094">
    <property type="component" value="Unassembled WGS sequence"/>
</dbReference>
<keyword evidence="1" id="KW-0812">Transmembrane</keyword>